<dbReference type="Proteomes" id="UP001271007">
    <property type="component" value="Unassembled WGS sequence"/>
</dbReference>
<dbReference type="SMART" id="SM00220">
    <property type="entry name" value="S_TKc"/>
    <property type="match status" value="1"/>
</dbReference>
<feature type="region of interest" description="Disordered" evidence="11">
    <location>
        <begin position="475"/>
        <end position="515"/>
    </location>
</feature>
<comment type="catalytic activity">
    <reaction evidence="10">
        <text>L-seryl-[protein] + ATP = O-phospho-L-seryl-[protein] + ADP + H(+)</text>
        <dbReference type="Rhea" id="RHEA:17989"/>
        <dbReference type="Rhea" id="RHEA-COMP:9863"/>
        <dbReference type="Rhea" id="RHEA-COMP:11604"/>
        <dbReference type="ChEBI" id="CHEBI:15378"/>
        <dbReference type="ChEBI" id="CHEBI:29999"/>
        <dbReference type="ChEBI" id="CHEBI:30616"/>
        <dbReference type="ChEBI" id="CHEBI:83421"/>
        <dbReference type="ChEBI" id="CHEBI:456216"/>
        <dbReference type="EC" id="2.7.11.1"/>
    </reaction>
</comment>
<keyword evidence="7 13" id="KW-0418">Kinase</keyword>
<dbReference type="EC" id="2.7.11.1" evidence="2"/>
<dbReference type="GO" id="GO:0005524">
    <property type="term" value="F:ATP binding"/>
    <property type="evidence" value="ECO:0007669"/>
    <property type="project" value="UniProtKB-KW"/>
</dbReference>
<evidence type="ECO:0000256" key="1">
    <source>
        <dbReference type="ARBA" id="ARBA00010791"/>
    </source>
</evidence>
<protein>
    <recommendedName>
        <fullName evidence="2">non-specific serine/threonine protein kinase</fullName>
        <ecNumber evidence="2">2.7.11.1</ecNumber>
    </recommendedName>
</protein>
<dbReference type="InterPro" id="IPR008271">
    <property type="entry name" value="Ser/Thr_kinase_AS"/>
</dbReference>
<evidence type="ECO:0000256" key="6">
    <source>
        <dbReference type="ARBA" id="ARBA00022741"/>
    </source>
</evidence>
<dbReference type="AlphaFoldDB" id="A0AAJ0GGA0"/>
<evidence type="ECO:0000313" key="13">
    <source>
        <dbReference type="EMBL" id="KAK3056978.1"/>
    </source>
</evidence>
<dbReference type="Pfam" id="PF16797">
    <property type="entry name" value="Fungal_KA1"/>
    <property type="match status" value="1"/>
</dbReference>
<evidence type="ECO:0000256" key="7">
    <source>
        <dbReference type="ARBA" id="ARBA00022777"/>
    </source>
</evidence>
<evidence type="ECO:0000256" key="11">
    <source>
        <dbReference type="SAM" id="MobiDB-lite"/>
    </source>
</evidence>
<dbReference type="Gene3D" id="3.30.310.220">
    <property type="entry name" value="Fungal kinase associated-1 domain"/>
    <property type="match status" value="1"/>
</dbReference>
<dbReference type="PANTHER" id="PTHR24346:SF110">
    <property type="entry name" value="NON-SPECIFIC SERINE_THREONINE PROTEIN KINASE"/>
    <property type="match status" value="1"/>
</dbReference>
<evidence type="ECO:0000256" key="8">
    <source>
        <dbReference type="ARBA" id="ARBA00022840"/>
    </source>
</evidence>
<evidence type="ECO:0000313" key="14">
    <source>
        <dbReference type="Proteomes" id="UP001271007"/>
    </source>
</evidence>
<feature type="compositionally biased region" description="Polar residues" evidence="11">
    <location>
        <begin position="616"/>
        <end position="630"/>
    </location>
</feature>
<dbReference type="FunFam" id="1.10.510.10:FF:000571">
    <property type="entry name" value="Maternal embryonic leucine zipper kinase"/>
    <property type="match status" value="1"/>
</dbReference>
<feature type="compositionally biased region" description="Polar residues" evidence="11">
    <location>
        <begin position="780"/>
        <end position="797"/>
    </location>
</feature>
<dbReference type="GO" id="GO:0005938">
    <property type="term" value="C:cell cortex"/>
    <property type="evidence" value="ECO:0007669"/>
    <property type="project" value="UniProtKB-ARBA"/>
</dbReference>
<comment type="catalytic activity">
    <reaction evidence="9">
        <text>L-threonyl-[protein] + ATP = O-phospho-L-threonyl-[protein] + ADP + H(+)</text>
        <dbReference type="Rhea" id="RHEA:46608"/>
        <dbReference type="Rhea" id="RHEA-COMP:11060"/>
        <dbReference type="Rhea" id="RHEA-COMP:11605"/>
        <dbReference type="ChEBI" id="CHEBI:15378"/>
        <dbReference type="ChEBI" id="CHEBI:30013"/>
        <dbReference type="ChEBI" id="CHEBI:30616"/>
        <dbReference type="ChEBI" id="CHEBI:61977"/>
        <dbReference type="ChEBI" id="CHEBI:456216"/>
        <dbReference type="EC" id="2.7.11.1"/>
    </reaction>
</comment>
<proteinExistence type="inferred from homology"/>
<feature type="region of interest" description="Disordered" evidence="11">
    <location>
        <begin position="593"/>
        <end position="635"/>
    </location>
</feature>
<evidence type="ECO:0000256" key="3">
    <source>
        <dbReference type="ARBA" id="ARBA00022527"/>
    </source>
</evidence>
<feature type="region of interest" description="Disordered" evidence="11">
    <location>
        <begin position="648"/>
        <end position="736"/>
    </location>
</feature>
<feature type="region of interest" description="Disordered" evidence="11">
    <location>
        <begin position="884"/>
        <end position="969"/>
    </location>
</feature>
<dbReference type="PROSITE" id="PS00108">
    <property type="entry name" value="PROTEIN_KINASE_ST"/>
    <property type="match status" value="1"/>
</dbReference>
<keyword evidence="6" id="KW-0547">Nucleotide-binding</keyword>
<evidence type="ECO:0000256" key="9">
    <source>
        <dbReference type="ARBA" id="ARBA00047899"/>
    </source>
</evidence>
<feature type="compositionally biased region" description="Polar residues" evidence="11">
    <location>
        <begin position="893"/>
        <end position="903"/>
    </location>
</feature>
<feature type="region of interest" description="Disordered" evidence="11">
    <location>
        <begin position="1003"/>
        <end position="1088"/>
    </location>
</feature>
<dbReference type="SUPFAM" id="SSF56112">
    <property type="entry name" value="Protein kinase-like (PK-like)"/>
    <property type="match status" value="1"/>
</dbReference>
<keyword evidence="5 13" id="KW-0808">Transferase</keyword>
<dbReference type="Gene3D" id="1.10.510.10">
    <property type="entry name" value="Transferase(Phosphotransferase) domain 1"/>
    <property type="match status" value="1"/>
</dbReference>
<feature type="domain" description="Protein kinase" evidence="12">
    <location>
        <begin position="112"/>
        <end position="391"/>
    </location>
</feature>
<dbReference type="PANTHER" id="PTHR24346">
    <property type="entry name" value="MAP/MICROTUBULE AFFINITY-REGULATING KINASE"/>
    <property type="match status" value="1"/>
</dbReference>
<keyword evidence="14" id="KW-1185">Reference proteome</keyword>
<evidence type="ECO:0000256" key="10">
    <source>
        <dbReference type="ARBA" id="ARBA00048679"/>
    </source>
</evidence>
<feature type="compositionally biased region" description="Basic and acidic residues" evidence="11">
    <location>
        <begin position="490"/>
        <end position="501"/>
    </location>
</feature>
<feature type="compositionally biased region" description="Polar residues" evidence="11">
    <location>
        <begin position="658"/>
        <end position="672"/>
    </location>
</feature>
<comment type="similarity">
    <text evidence="1">Belongs to the protein kinase superfamily. CAMK Ser/Thr protein kinase family. NIM1 subfamily.</text>
</comment>
<feature type="compositionally biased region" description="Low complexity" evidence="11">
    <location>
        <begin position="601"/>
        <end position="612"/>
    </location>
</feature>
<keyword evidence="3" id="KW-0723">Serine/threonine-protein kinase</keyword>
<dbReference type="InterPro" id="IPR000719">
    <property type="entry name" value="Prot_kinase_dom"/>
</dbReference>
<feature type="region of interest" description="Disordered" evidence="11">
    <location>
        <begin position="767"/>
        <end position="814"/>
    </location>
</feature>
<feature type="compositionally biased region" description="Low complexity" evidence="11">
    <location>
        <begin position="88"/>
        <end position="101"/>
    </location>
</feature>
<sequence length="1270" mass="141724">MAERYRHNRLSGMRQPLGELRNRANTPPVQQRRVKETKAPATSPLALPHNESLEPNGSLAVRGSNPSSPEYKRVSQITSDHGRDSKRNSAISTTSTNASASGRKRKAYIGQWQLGKTIGKGGCSRVRVVRHKTRHQYGAVKIITRATAENTRAQSLANLIESTKSSMSSASGHRPIPYGLEREIAVMKLLEHPNIVRLYDVWENRNELYLIMEYVDGGELFHYVDERKGLPEDETIYIFRQIVSALLYCHRLLICHRDLKPENILLNRERMTVKLIDFGMAALQPSGRQLSTPCGSPHYAAPEVVSSRPYDGTQADVWSCGVILYVMLTGTTPYNYSEDGDIRILFRDIANADYYLPPTLSEEAQDLIRRIFVPDPKRRITMDGIWDHPLLHKFDKEMGYDGPAGTKEAAIGPIPTLTDFKVNRIQDIDREILRNMRTLWHSESERGLVQKLLNNDINQEKLFYAALVKHRDENLENYSGPDDMDYSNSDYHHNQAPRHQDAPPVPAQAPRSQSQYSIMHDEHLRATHSFVNSPPSVSSYDPYRASKDPIVDRRGEYVNVTVHRNGSHGVRKASVARSLRHQNALRIEVMKQGTRRATNISSSSLAQSARSKNSVRRSSASHHSMTSFMWPSSPPMIAKMRPSDLHKRQVSFGHLRRSSTTSGLVSQTSEKTPPTPSIPDTFRDRRALRPANPQPPSSSPEAPSDLPVRSKKEKALLLETPRIKLRKTSETPNQYMRRDIRKHSAELEKACEEAFFRSSVGSSLTAQSTFSEKGGPFDTPPSSVSAKGSDTVAQLESKSAPRPLPDVPKDTPNTYLTKTLAETREKLAAYQSNGDDNTAKFEEVMKMLDTIMPATRFSEDKRVISAPEANIGGHTGFLPMISEENDHRGHGEGTSNWQRSVTAPVQKDRRPDDKTIRVVPPSSPGAVAPLNVRKRSNGSEASSGPRRTLSVKTSTDHLSTRQANDQHGGLEVIDEDTTLTATPAVVRKKRSGWFELTKKIITQDRKPSTSATPTSFQERDDRQQKRPSRVLSKPPPEKVVPEEPPGSAQSSEFPIRKDKLFGGKSGLSKWLGKKGNAKTEDDGPSGKLQCPTVRFHALTGQATDTTFTHSSLDSLFSAASPAPSSDDSPPSAGPERSWFARFFHIKPASKVVCFSIPRGRARQELVILLREWQRHGVQKLQYSRDTNSISASVGKHNALDIKPVSFRIELFVVLEHGRKVGLSIARFVQTKGAASGFKRVIEVVDGVMRGRGWLVEDEEKWRALSEVVGG</sequence>
<reference evidence="13" key="1">
    <citation type="submission" date="2023-04" db="EMBL/GenBank/DDBJ databases">
        <title>Black Yeasts Isolated from many extreme environments.</title>
        <authorList>
            <person name="Coleine C."/>
            <person name="Stajich J.E."/>
            <person name="Selbmann L."/>
        </authorList>
    </citation>
    <scope>NUCLEOTIDE SEQUENCE</scope>
    <source>
        <strain evidence="13">CCFEE 5312</strain>
    </source>
</reference>
<dbReference type="GO" id="GO:0004674">
    <property type="term" value="F:protein serine/threonine kinase activity"/>
    <property type="evidence" value="ECO:0007669"/>
    <property type="project" value="UniProtKB-KW"/>
</dbReference>
<feature type="compositionally biased region" description="Low complexity" evidence="11">
    <location>
        <begin position="918"/>
        <end position="929"/>
    </location>
</feature>
<dbReference type="EMBL" id="JAWDJX010000004">
    <property type="protein sequence ID" value="KAK3056978.1"/>
    <property type="molecule type" value="Genomic_DNA"/>
</dbReference>
<name>A0AAJ0GGA0_9PEZI</name>
<feature type="region of interest" description="Disordered" evidence="11">
    <location>
        <begin position="1"/>
        <end position="103"/>
    </location>
</feature>
<accession>A0AAJ0GGA0</accession>
<dbReference type="InterPro" id="IPR011009">
    <property type="entry name" value="Kinase-like_dom_sf"/>
</dbReference>
<dbReference type="InterPro" id="IPR031850">
    <property type="entry name" value="Fungal_KA1_dom"/>
</dbReference>
<organism evidence="13 14">
    <name type="scientific">Extremus antarcticus</name>
    <dbReference type="NCBI Taxonomy" id="702011"/>
    <lineage>
        <taxon>Eukaryota</taxon>
        <taxon>Fungi</taxon>
        <taxon>Dikarya</taxon>
        <taxon>Ascomycota</taxon>
        <taxon>Pezizomycotina</taxon>
        <taxon>Dothideomycetes</taxon>
        <taxon>Dothideomycetidae</taxon>
        <taxon>Mycosphaerellales</taxon>
        <taxon>Extremaceae</taxon>
        <taxon>Extremus</taxon>
    </lineage>
</organism>
<keyword evidence="8" id="KW-0067">ATP-binding</keyword>
<comment type="caution">
    <text evidence="13">The sequence shown here is derived from an EMBL/GenBank/DDBJ whole genome shotgun (WGS) entry which is preliminary data.</text>
</comment>
<evidence type="ECO:0000256" key="4">
    <source>
        <dbReference type="ARBA" id="ARBA00022553"/>
    </source>
</evidence>
<dbReference type="GO" id="GO:0035556">
    <property type="term" value="P:intracellular signal transduction"/>
    <property type="evidence" value="ECO:0007669"/>
    <property type="project" value="TreeGrafter"/>
</dbReference>
<evidence type="ECO:0000259" key="12">
    <source>
        <dbReference type="PROSITE" id="PS50011"/>
    </source>
</evidence>
<feature type="compositionally biased region" description="Basic and acidic residues" evidence="11">
    <location>
        <begin position="906"/>
        <end position="916"/>
    </location>
</feature>
<gene>
    <name evidence="13" type="primary">GIN4</name>
    <name evidence="13" type="ORF">LTR09_002016</name>
</gene>
<evidence type="ECO:0000256" key="2">
    <source>
        <dbReference type="ARBA" id="ARBA00012513"/>
    </source>
</evidence>
<dbReference type="PROSITE" id="PS50011">
    <property type="entry name" value="PROTEIN_KINASE_DOM"/>
    <property type="match status" value="1"/>
</dbReference>
<dbReference type="InterPro" id="IPR043024">
    <property type="entry name" value="KA1_sf_fungal"/>
</dbReference>
<dbReference type="Pfam" id="PF00069">
    <property type="entry name" value="Pkinase"/>
    <property type="match status" value="1"/>
</dbReference>
<evidence type="ECO:0000256" key="5">
    <source>
        <dbReference type="ARBA" id="ARBA00022679"/>
    </source>
</evidence>
<keyword evidence="4" id="KW-0597">Phosphoprotein</keyword>